<dbReference type="AlphaFoldDB" id="A0A4Q7MMY3"/>
<name>A0A4Q7MMY3_9MICO</name>
<dbReference type="RefSeq" id="WP_130351396.1">
    <property type="nucleotide sequence ID" value="NZ_SGWY01000001.1"/>
</dbReference>
<dbReference type="OrthoDB" id="5119511at2"/>
<evidence type="ECO:0000256" key="1">
    <source>
        <dbReference type="SAM" id="MobiDB-lite"/>
    </source>
</evidence>
<gene>
    <name evidence="2" type="ORF">EV187_0442</name>
</gene>
<protein>
    <submittedName>
        <fullName evidence="2">Uncharacterized protein</fullName>
    </submittedName>
</protein>
<proteinExistence type="predicted"/>
<feature type="region of interest" description="Disordered" evidence="1">
    <location>
        <begin position="97"/>
        <end position="116"/>
    </location>
</feature>
<dbReference type="EMBL" id="SGWY01000001">
    <property type="protein sequence ID" value="RZS68019.1"/>
    <property type="molecule type" value="Genomic_DNA"/>
</dbReference>
<evidence type="ECO:0000313" key="2">
    <source>
        <dbReference type="EMBL" id="RZS68019.1"/>
    </source>
</evidence>
<comment type="caution">
    <text evidence="2">The sequence shown here is derived from an EMBL/GenBank/DDBJ whole genome shotgun (WGS) entry which is preliminary data.</text>
</comment>
<organism evidence="2 3">
    <name type="scientific">Agromyces ramosus</name>
    <dbReference type="NCBI Taxonomy" id="33879"/>
    <lineage>
        <taxon>Bacteria</taxon>
        <taxon>Bacillati</taxon>
        <taxon>Actinomycetota</taxon>
        <taxon>Actinomycetes</taxon>
        <taxon>Micrococcales</taxon>
        <taxon>Microbacteriaceae</taxon>
        <taxon>Agromyces</taxon>
    </lineage>
</organism>
<keyword evidence="3" id="KW-1185">Reference proteome</keyword>
<dbReference type="Proteomes" id="UP000293289">
    <property type="component" value="Unassembled WGS sequence"/>
</dbReference>
<reference evidence="2 3" key="1">
    <citation type="submission" date="2019-02" db="EMBL/GenBank/DDBJ databases">
        <title>Genomic Encyclopedia of Type Strains, Phase IV (KMG-IV): sequencing the most valuable type-strain genomes for metagenomic binning, comparative biology and taxonomic classification.</title>
        <authorList>
            <person name="Goeker M."/>
        </authorList>
    </citation>
    <scope>NUCLEOTIDE SEQUENCE [LARGE SCALE GENOMIC DNA]</scope>
    <source>
        <strain evidence="2 3">DSM 43045</strain>
    </source>
</reference>
<accession>A0A4Q7MMY3</accession>
<evidence type="ECO:0000313" key="3">
    <source>
        <dbReference type="Proteomes" id="UP000293289"/>
    </source>
</evidence>
<sequence length="116" mass="12475">MERIYYAGDRFLTGTDIARALVAYAAALAQQGSAGAIEIPVRHEQDGRPGVVNFLVGPASQLVTESVEADGYDEVRDEALVARLQGLIAELAPMHPVASTSAPDRDTVDYDWTDEV</sequence>